<evidence type="ECO:0000313" key="2">
    <source>
        <dbReference type="Proteomes" id="UP000299102"/>
    </source>
</evidence>
<name>A0A4C1UM47_EUMVA</name>
<dbReference type="Proteomes" id="UP000299102">
    <property type="component" value="Unassembled WGS sequence"/>
</dbReference>
<organism evidence="1 2">
    <name type="scientific">Eumeta variegata</name>
    <name type="common">Bagworm moth</name>
    <name type="synonym">Eumeta japonica</name>
    <dbReference type="NCBI Taxonomy" id="151549"/>
    <lineage>
        <taxon>Eukaryota</taxon>
        <taxon>Metazoa</taxon>
        <taxon>Ecdysozoa</taxon>
        <taxon>Arthropoda</taxon>
        <taxon>Hexapoda</taxon>
        <taxon>Insecta</taxon>
        <taxon>Pterygota</taxon>
        <taxon>Neoptera</taxon>
        <taxon>Endopterygota</taxon>
        <taxon>Lepidoptera</taxon>
        <taxon>Glossata</taxon>
        <taxon>Ditrysia</taxon>
        <taxon>Tineoidea</taxon>
        <taxon>Psychidae</taxon>
        <taxon>Oiketicinae</taxon>
        <taxon>Eumeta</taxon>
    </lineage>
</organism>
<comment type="caution">
    <text evidence="1">The sequence shown here is derived from an EMBL/GenBank/DDBJ whole genome shotgun (WGS) entry which is preliminary data.</text>
</comment>
<gene>
    <name evidence="1" type="ORF">EVAR_77264_1</name>
</gene>
<accession>A0A4C1UM47</accession>
<sequence>MSYKYHFDINLTKQEIIISDGGFVVKIILFGPMLSTNESSNDARRRLRRRHIDQIRAGKVFNYDPRPAGPLAARAAPRGACGGGERVPILFFVLMLSRRNRRRTIHL</sequence>
<evidence type="ECO:0000313" key="1">
    <source>
        <dbReference type="EMBL" id="GBP27250.1"/>
    </source>
</evidence>
<protein>
    <submittedName>
        <fullName evidence="1">Uncharacterized protein</fullName>
    </submittedName>
</protein>
<keyword evidence="2" id="KW-1185">Reference proteome</keyword>
<proteinExistence type="predicted"/>
<dbReference type="AlphaFoldDB" id="A0A4C1UM47"/>
<reference evidence="1 2" key="1">
    <citation type="journal article" date="2019" name="Commun. Biol.">
        <title>The bagworm genome reveals a unique fibroin gene that provides high tensile strength.</title>
        <authorList>
            <person name="Kono N."/>
            <person name="Nakamura H."/>
            <person name="Ohtoshi R."/>
            <person name="Tomita M."/>
            <person name="Numata K."/>
            <person name="Arakawa K."/>
        </authorList>
    </citation>
    <scope>NUCLEOTIDE SEQUENCE [LARGE SCALE GENOMIC DNA]</scope>
</reference>
<dbReference type="EMBL" id="BGZK01000191">
    <property type="protein sequence ID" value="GBP27250.1"/>
    <property type="molecule type" value="Genomic_DNA"/>
</dbReference>